<evidence type="ECO:0000313" key="1">
    <source>
        <dbReference type="EMBL" id="AEH81264.1"/>
    </source>
</evidence>
<sequence>MICNIDAACFLASADASYITGSILNVDGGLTSNFGPSCVSKSDLTGNRYVMTIARS</sequence>
<proteinExistence type="predicted"/>
<evidence type="ECO:0000313" key="2">
    <source>
        <dbReference type="Proteomes" id="UP000009045"/>
    </source>
</evidence>
<dbReference type="Gene3D" id="3.40.50.720">
    <property type="entry name" value="NAD(P)-binding Rossmann-like Domain"/>
    <property type="match status" value="1"/>
</dbReference>
<keyword evidence="1" id="KW-0614">Plasmid</keyword>
<dbReference type="PATRIC" id="fig|707241.3.peg.4188"/>
<geneLocation type="plasmid" evidence="1 2">
    <name>pSmeSM11c</name>
</geneLocation>
<name>F7XBP2_SINMM</name>
<reference evidence="1 2" key="1">
    <citation type="journal article" date="2011" name="J. Biotechnol.">
        <title>The complete genome sequence of the dominant Sinorhizobium meliloti field isolate SM11 extends the S. meliloti pan-genome.</title>
        <authorList>
            <person name="Schneiker-Bekel S."/>
            <person name="Wibberg D."/>
            <person name="Bekel T."/>
            <person name="Blom J."/>
            <person name="Linke B."/>
            <person name="Neuweger H."/>
            <person name="Stiens M."/>
            <person name="Vorholter F.J."/>
            <person name="Weidner S."/>
            <person name="Goesmann A."/>
            <person name="Puhler A."/>
            <person name="Schluter A."/>
        </authorList>
    </citation>
    <scope>NUCLEOTIDE SEQUENCE [LARGE SCALE GENOMIC DNA]</scope>
    <source>
        <strain evidence="1 2">SM11</strain>
        <plasmid evidence="2">pSmeSM11c</plasmid>
    </source>
</reference>
<dbReference type="HOGENOM" id="CLU_3011919_0_0_5"/>
<organism evidence="1 2">
    <name type="scientific">Sinorhizobium meliloti (strain SM11)</name>
    <dbReference type="NCBI Taxonomy" id="707241"/>
    <lineage>
        <taxon>Bacteria</taxon>
        <taxon>Pseudomonadati</taxon>
        <taxon>Pseudomonadota</taxon>
        <taxon>Alphaproteobacteria</taxon>
        <taxon>Hyphomicrobiales</taxon>
        <taxon>Rhizobiaceae</taxon>
        <taxon>Sinorhizobium/Ensifer group</taxon>
        <taxon>Sinorhizobium</taxon>
    </lineage>
</organism>
<dbReference type="EMBL" id="CP001831">
    <property type="protein sequence ID" value="AEH81264.1"/>
    <property type="molecule type" value="Genomic_DNA"/>
</dbReference>
<dbReference type="InterPro" id="IPR036291">
    <property type="entry name" value="NAD(P)-bd_dom_sf"/>
</dbReference>
<dbReference type="SUPFAM" id="SSF51735">
    <property type="entry name" value="NAD(P)-binding Rossmann-fold domains"/>
    <property type="match status" value="1"/>
</dbReference>
<gene>
    <name evidence="1" type="ordered locus">SM11_pC0191</name>
</gene>
<dbReference type="AlphaFoldDB" id="F7XBP2"/>
<dbReference type="KEGG" id="smx:SM11_pC0191"/>
<accession>F7XBP2</accession>
<protein>
    <submittedName>
        <fullName evidence="1">Uncharacterized protein</fullName>
    </submittedName>
</protein>
<dbReference type="Proteomes" id="UP000009045">
    <property type="component" value="Plasmid pSmeSM11c"/>
</dbReference>